<dbReference type="Proteomes" id="UP000542342">
    <property type="component" value="Unassembled WGS sequence"/>
</dbReference>
<keyword evidence="4 7" id="KW-1133">Transmembrane helix</keyword>
<accession>A0A7V8VDK3</accession>
<proteinExistence type="inferred from homology"/>
<feature type="transmembrane region" description="Helical" evidence="7">
    <location>
        <begin position="252"/>
        <end position="276"/>
    </location>
</feature>
<organism evidence="9 10">
    <name type="scientific">Thermogemmata fonticola</name>
    <dbReference type="NCBI Taxonomy" id="2755323"/>
    <lineage>
        <taxon>Bacteria</taxon>
        <taxon>Pseudomonadati</taxon>
        <taxon>Planctomycetota</taxon>
        <taxon>Planctomycetia</taxon>
        <taxon>Gemmatales</taxon>
        <taxon>Gemmataceae</taxon>
        <taxon>Thermogemmata</taxon>
    </lineage>
</organism>
<dbReference type="PROSITE" id="PS50253">
    <property type="entry name" value="COX3"/>
    <property type="match status" value="1"/>
</dbReference>
<comment type="subcellular location">
    <subcellularLocation>
        <location evidence="6">Cell membrane</location>
        <topology evidence="6">Multi-pass membrane protein</topology>
    </subcellularLocation>
    <subcellularLocation>
        <location evidence="1">Membrane</location>
        <topology evidence="1">Multi-pass membrane protein</topology>
    </subcellularLocation>
</comment>
<dbReference type="EMBL" id="JACEFB010000004">
    <property type="protein sequence ID" value="MBA2226108.1"/>
    <property type="molecule type" value="Genomic_DNA"/>
</dbReference>
<sequence>MSAHTHSSVLKHHFDHLEQQHASERLGMWMFLATEILFFGGLFGAYTVYRLYYPTEFEFASSKLNRVIATINTLFLITSSMTITFGIRAAKLGDRAGLIRYLVLTLLLGGAFMVMKGFEYNADFEERYVPGTLFRSEYNAAFEAVFPTSPLQPPLSKEQAKAYFEQDAQSAHPKHQHWAAELVLLNYGKSTKDPDYIDPGKVQLFLSFYYIMTGIHGIHILVGLGCIVWLIIEAARGAIPPENYSTVEVVSLYWHLVDGIWLFLMPLLYLAGAGWAGH</sequence>
<dbReference type="GO" id="GO:0005886">
    <property type="term" value="C:plasma membrane"/>
    <property type="evidence" value="ECO:0007669"/>
    <property type="project" value="UniProtKB-SubCell"/>
</dbReference>
<dbReference type="RefSeq" id="WP_194537533.1">
    <property type="nucleotide sequence ID" value="NZ_JACEFB010000004.1"/>
</dbReference>
<evidence type="ECO:0000256" key="2">
    <source>
        <dbReference type="ARBA" id="ARBA00010581"/>
    </source>
</evidence>
<dbReference type="PANTHER" id="PTHR11403:SF6">
    <property type="entry name" value="NITRIC OXIDE REDUCTASE SUBUNIT E"/>
    <property type="match status" value="1"/>
</dbReference>
<reference evidence="9 10" key="1">
    <citation type="submission" date="2020-07" db="EMBL/GenBank/DDBJ databases">
        <title>Thermogemmata thermophila gen. nov., sp. nov., a novel moderate thermophilic planctomycete from a Kamchatka hot spring.</title>
        <authorList>
            <person name="Elcheninov A.G."/>
            <person name="Podosokorskaya O.A."/>
            <person name="Kovaleva O.L."/>
            <person name="Novikov A."/>
            <person name="Bonch-Osmolovskaya E.A."/>
            <person name="Toshchakov S.V."/>
            <person name="Kublanov I.V."/>
        </authorList>
    </citation>
    <scope>NUCLEOTIDE SEQUENCE [LARGE SCALE GENOMIC DNA]</scope>
    <source>
        <strain evidence="9 10">2918</strain>
    </source>
</reference>
<dbReference type="InterPro" id="IPR035973">
    <property type="entry name" value="Cyt_c_oxidase_su3-like_sf"/>
</dbReference>
<dbReference type="SUPFAM" id="SSF81452">
    <property type="entry name" value="Cytochrome c oxidase subunit III-like"/>
    <property type="match status" value="1"/>
</dbReference>
<evidence type="ECO:0000256" key="6">
    <source>
        <dbReference type="RuleBase" id="RU003376"/>
    </source>
</evidence>
<evidence type="ECO:0000256" key="4">
    <source>
        <dbReference type="ARBA" id="ARBA00022989"/>
    </source>
</evidence>
<dbReference type="GO" id="GO:0019646">
    <property type="term" value="P:aerobic electron transport chain"/>
    <property type="evidence" value="ECO:0007669"/>
    <property type="project" value="InterPro"/>
</dbReference>
<dbReference type="GO" id="GO:0004129">
    <property type="term" value="F:cytochrome-c oxidase activity"/>
    <property type="evidence" value="ECO:0007669"/>
    <property type="project" value="InterPro"/>
</dbReference>
<evidence type="ECO:0000313" key="9">
    <source>
        <dbReference type="EMBL" id="MBA2226108.1"/>
    </source>
</evidence>
<dbReference type="PANTHER" id="PTHR11403">
    <property type="entry name" value="CYTOCHROME C OXIDASE SUBUNIT III"/>
    <property type="match status" value="1"/>
</dbReference>
<dbReference type="InterPro" id="IPR024791">
    <property type="entry name" value="Cyt_c/ubiquinol_Oxase_su3"/>
</dbReference>
<evidence type="ECO:0000259" key="8">
    <source>
        <dbReference type="PROSITE" id="PS50253"/>
    </source>
</evidence>
<evidence type="ECO:0000256" key="1">
    <source>
        <dbReference type="ARBA" id="ARBA00004141"/>
    </source>
</evidence>
<dbReference type="Pfam" id="PF00510">
    <property type="entry name" value="COX3"/>
    <property type="match status" value="2"/>
</dbReference>
<feature type="transmembrane region" description="Helical" evidence="7">
    <location>
        <begin position="26"/>
        <end position="46"/>
    </location>
</feature>
<dbReference type="InterPro" id="IPR013833">
    <property type="entry name" value="Cyt_c_oxidase_su3_a-hlx"/>
</dbReference>
<keyword evidence="3 6" id="KW-0812">Transmembrane</keyword>
<feature type="transmembrane region" description="Helical" evidence="7">
    <location>
        <begin position="99"/>
        <end position="118"/>
    </location>
</feature>
<keyword evidence="5 7" id="KW-0472">Membrane</keyword>
<protein>
    <submittedName>
        <fullName evidence="9">Cytochrome c oxidase subunit 3</fullName>
    </submittedName>
</protein>
<gene>
    <name evidence="9" type="ORF">H0921_08025</name>
</gene>
<feature type="transmembrane region" description="Helical" evidence="7">
    <location>
        <begin position="208"/>
        <end position="232"/>
    </location>
</feature>
<comment type="similarity">
    <text evidence="2 6">Belongs to the cytochrome c oxidase subunit 3 family.</text>
</comment>
<name>A0A7V8VDK3_9BACT</name>
<dbReference type="AlphaFoldDB" id="A0A7V8VDK3"/>
<feature type="transmembrane region" description="Helical" evidence="7">
    <location>
        <begin position="67"/>
        <end position="87"/>
    </location>
</feature>
<dbReference type="Gene3D" id="1.20.120.80">
    <property type="entry name" value="Cytochrome c oxidase, subunit III, four-helix bundle"/>
    <property type="match status" value="1"/>
</dbReference>
<evidence type="ECO:0000256" key="5">
    <source>
        <dbReference type="ARBA" id="ARBA00023136"/>
    </source>
</evidence>
<keyword evidence="10" id="KW-1185">Reference proteome</keyword>
<comment type="caution">
    <text evidence="9">The sequence shown here is derived from an EMBL/GenBank/DDBJ whole genome shotgun (WGS) entry which is preliminary data.</text>
</comment>
<feature type="domain" description="Heme-copper oxidase subunit III family profile" evidence="8">
    <location>
        <begin position="1"/>
        <end position="273"/>
    </location>
</feature>
<dbReference type="InterPro" id="IPR000298">
    <property type="entry name" value="Cyt_c_oxidase-like_su3"/>
</dbReference>
<evidence type="ECO:0000256" key="7">
    <source>
        <dbReference type="SAM" id="Phobius"/>
    </source>
</evidence>
<evidence type="ECO:0000256" key="3">
    <source>
        <dbReference type="ARBA" id="ARBA00022692"/>
    </source>
</evidence>
<evidence type="ECO:0000313" key="10">
    <source>
        <dbReference type="Proteomes" id="UP000542342"/>
    </source>
</evidence>